<dbReference type="EMBL" id="OR039325">
    <property type="protein sequence ID" value="WMX21792.1"/>
    <property type="molecule type" value="Genomic_RNA"/>
</dbReference>
<dbReference type="Pfam" id="PF01443">
    <property type="entry name" value="Viral_helicase1"/>
    <property type="match status" value="1"/>
</dbReference>
<protein>
    <submittedName>
        <fullName evidence="2">Triple block protein 1</fullName>
    </submittedName>
</protein>
<accession>A0AA51Z396</accession>
<reference evidence="2" key="1">
    <citation type="journal article" date="2023" name="Arch. Virol.">
        <title>First detection and complete genome sequence of a new potexvirus naturally infecting Adenium obesum.</title>
        <authorList>
            <person name="Gauthier M.A."/>
            <person name="Abeynayake S.W."/>
            <person name="Lelwala R.V."/>
            <person name="McMaster C.A."/>
            <person name="Eichner R."/>
            <person name="Morrison J."/>
            <person name="Elliott C.E."/>
            <person name="Fiorito S."/>
            <person name="Dinsdale A."/>
            <person name="Pattemore J."/>
            <person name="Barrero R.A."/>
        </authorList>
    </citation>
    <scope>NUCLEOTIDE SEQUENCE</scope>
    <source>
        <strain evidence="2">B27</strain>
    </source>
</reference>
<organism evidence="2">
    <name type="scientific">Adenium obesum virus X</name>
    <dbReference type="NCBI Taxonomy" id="3074438"/>
    <lineage>
        <taxon>Viruses</taxon>
        <taxon>Riboviria</taxon>
        <taxon>Orthornavirae</taxon>
        <taxon>Kitrinoviricota</taxon>
        <taxon>Alsuviricetes</taxon>
        <taxon>Tymovirales</taxon>
        <taxon>Alphaflexiviridae</taxon>
        <taxon>Potexvirus</taxon>
        <taxon>Potexvirus ecsadenii</taxon>
    </lineage>
</organism>
<sequence>MDNLVITELTRLQLTRTSRPLSKPIIIHLVAGAGKTTIIRKLLTIHHTIRAFTCGTPDPPSLTGTHILPWKSERPGTTTLLDEYPLATDYQAADFCFADPIQHNITEPYPHFTSNFTHRVPEPICNHLRSLTFDIHSTKAGSLTFENIFQGEPIGTIIAWEPEIIRLLNSHQAHYLRPCQALGLQFDTVTVITLEPKPTHLYYIACTRSLNKLIIKCLSPHRLTTLGN</sequence>
<feature type="domain" description="(+)RNA virus helicase C-terminal" evidence="1">
    <location>
        <begin position="25"/>
        <end position="216"/>
    </location>
</feature>
<name>A0AA51Z396_9VIRU</name>
<evidence type="ECO:0000313" key="2">
    <source>
        <dbReference type="EMBL" id="WMX21792.1"/>
    </source>
</evidence>
<dbReference type="InterPro" id="IPR027351">
    <property type="entry name" value="(+)RNA_virus_helicase_core_dom"/>
</dbReference>
<proteinExistence type="predicted"/>
<dbReference type="GO" id="GO:0005524">
    <property type="term" value="F:ATP binding"/>
    <property type="evidence" value="ECO:0007669"/>
    <property type="project" value="InterPro"/>
</dbReference>
<evidence type="ECO:0000259" key="1">
    <source>
        <dbReference type="Pfam" id="PF01443"/>
    </source>
</evidence>
<reference evidence="2" key="2">
    <citation type="submission" date="2023-05" db="EMBL/GenBank/DDBJ databases">
        <authorList>
            <person name="Gauthier M.-E.A."/>
            <person name="Abeyanake S."/>
        </authorList>
    </citation>
    <scope>NUCLEOTIDE SEQUENCE</scope>
    <source>
        <strain evidence="2">B27</strain>
    </source>
</reference>